<dbReference type="Proteomes" id="UP000192872">
    <property type="component" value="Unassembled WGS sequence"/>
</dbReference>
<feature type="domain" description="ABC transmembrane type-1" evidence="8">
    <location>
        <begin position="95"/>
        <end position="304"/>
    </location>
</feature>
<evidence type="ECO:0000313" key="9">
    <source>
        <dbReference type="EMBL" id="OQW53287.1"/>
    </source>
</evidence>
<dbReference type="Pfam" id="PF00528">
    <property type="entry name" value="BPD_transp_1"/>
    <property type="match status" value="1"/>
</dbReference>
<keyword evidence="5 7" id="KW-1133">Transmembrane helix</keyword>
<feature type="transmembrane region" description="Helical" evidence="7">
    <location>
        <begin position="9"/>
        <end position="26"/>
    </location>
</feature>
<evidence type="ECO:0000256" key="7">
    <source>
        <dbReference type="RuleBase" id="RU363032"/>
    </source>
</evidence>
<dbReference type="InterPro" id="IPR045621">
    <property type="entry name" value="BPD_transp_1_N"/>
</dbReference>
<dbReference type="PROSITE" id="PS50928">
    <property type="entry name" value="ABC_TM1"/>
    <property type="match status" value="1"/>
</dbReference>
<name>A0A1W9I146_9HYPH</name>
<keyword evidence="4 7" id="KW-0812">Transmembrane</keyword>
<dbReference type="GO" id="GO:0071916">
    <property type="term" value="F:dipeptide transmembrane transporter activity"/>
    <property type="evidence" value="ECO:0007669"/>
    <property type="project" value="TreeGrafter"/>
</dbReference>
<feature type="transmembrane region" description="Helical" evidence="7">
    <location>
        <begin position="177"/>
        <end position="196"/>
    </location>
</feature>
<reference evidence="9 10" key="1">
    <citation type="journal article" date="2017" name="Water Res.">
        <title>Comammox in drinking water systems.</title>
        <authorList>
            <person name="Wang Y."/>
            <person name="Ma L."/>
            <person name="Mao Y."/>
            <person name="Jiang X."/>
            <person name="Xia Y."/>
            <person name="Yu K."/>
            <person name="Li B."/>
            <person name="Zhang T."/>
        </authorList>
    </citation>
    <scope>NUCLEOTIDE SEQUENCE [LARGE SCALE GENOMIC DNA]</scope>
    <source>
        <strain evidence="9">SG_bin8</strain>
    </source>
</reference>
<gene>
    <name evidence="9" type="ORF">A4S15_05410</name>
</gene>
<comment type="caution">
    <text evidence="9">The sequence shown here is derived from an EMBL/GenBank/DDBJ whole genome shotgun (WGS) entry which is preliminary data.</text>
</comment>
<evidence type="ECO:0000313" key="10">
    <source>
        <dbReference type="Proteomes" id="UP000192872"/>
    </source>
</evidence>
<comment type="subcellular location">
    <subcellularLocation>
        <location evidence="1 7">Cell membrane</location>
        <topology evidence="1 7">Multi-pass membrane protein</topology>
    </subcellularLocation>
</comment>
<feature type="transmembrane region" description="Helical" evidence="7">
    <location>
        <begin position="101"/>
        <end position="122"/>
    </location>
</feature>
<evidence type="ECO:0000256" key="5">
    <source>
        <dbReference type="ARBA" id="ARBA00022989"/>
    </source>
</evidence>
<keyword evidence="2 7" id="KW-0813">Transport</keyword>
<comment type="similarity">
    <text evidence="7">Belongs to the binding-protein-dependent transport system permease family.</text>
</comment>
<dbReference type="Pfam" id="PF19300">
    <property type="entry name" value="BPD_transp_1_N"/>
    <property type="match status" value="1"/>
</dbReference>
<sequence>MLEMIARRLLIALPTLILVSIFVFGLQKLLPGDPVLVIAGEERDPQVLAYLRELYRFDDPIPLQYWAWIKQVVQGNFGASLRTGASVSALIVQKLPVTLQLAAFAMIFALGIGIPLGVFAATRKGTWVDSAVSTMALSGLSIPNFWLGIILILIVSVNFRLLPASGFVSLWEDPWRALQTMIMPAFVLGNALAATIMRHTRSSMLEVLSQDYVRTARAKGLFEPAVVWKHAFRNALIPVVSIATLLFGELMAGAVLTEQIFSIPGFGKLIVDGVFNRDYSVVQGVVLCVAVGFIAMNLLADILYVIVNPRLRGTR</sequence>
<dbReference type="AlphaFoldDB" id="A0A1W9I146"/>
<dbReference type="SUPFAM" id="SSF161098">
    <property type="entry name" value="MetI-like"/>
    <property type="match status" value="1"/>
</dbReference>
<dbReference type="EMBL" id="LWDL01000010">
    <property type="protein sequence ID" value="OQW53287.1"/>
    <property type="molecule type" value="Genomic_DNA"/>
</dbReference>
<dbReference type="PANTHER" id="PTHR43163:SF6">
    <property type="entry name" value="DIPEPTIDE TRANSPORT SYSTEM PERMEASE PROTEIN DPPB-RELATED"/>
    <property type="match status" value="1"/>
</dbReference>
<evidence type="ECO:0000256" key="1">
    <source>
        <dbReference type="ARBA" id="ARBA00004651"/>
    </source>
</evidence>
<protein>
    <submittedName>
        <fullName evidence="9">Peptide ABC transporter</fullName>
    </submittedName>
</protein>
<dbReference type="Gene3D" id="1.10.3720.10">
    <property type="entry name" value="MetI-like"/>
    <property type="match status" value="1"/>
</dbReference>
<dbReference type="GO" id="GO:0005886">
    <property type="term" value="C:plasma membrane"/>
    <property type="evidence" value="ECO:0007669"/>
    <property type="project" value="UniProtKB-SubCell"/>
</dbReference>
<proteinExistence type="inferred from homology"/>
<feature type="transmembrane region" description="Helical" evidence="7">
    <location>
        <begin position="134"/>
        <end position="157"/>
    </location>
</feature>
<dbReference type="InterPro" id="IPR035906">
    <property type="entry name" value="MetI-like_sf"/>
</dbReference>
<keyword evidence="6 7" id="KW-0472">Membrane</keyword>
<dbReference type="InterPro" id="IPR000515">
    <property type="entry name" value="MetI-like"/>
</dbReference>
<dbReference type="STRING" id="1827387.A4S15_05410"/>
<dbReference type="CDD" id="cd06261">
    <property type="entry name" value="TM_PBP2"/>
    <property type="match status" value="1"/>
</dbReference>
<evidence type="ECO:0000256" key="6">
    <source>
        <dbReference type="ARBA" id="ARBA00023136"/>
    </source>
</evidence>
<dbReference type="PANTHER" id="PTHR43163">
    <property type="entry name" value="DIPEPTIDE TRANSPORT SYSTEM PERMEASE PROTEIN DPPB-RELATED"/>
    <property type="match status" value="1"/>
</dbReference>
<evidence type="ECO:0000256" key="4">
    <source>
        <dbReference type="ARBA" id="ARBA00022692"/>
    </source>
</evidence>
<evidence type="ECO:0000256" key="3">
    <source>
        <dbReference type="ARBA" id="ARBA00022475"/>
    </source>
</evidence>
<feature type="transmembrane region" description="Helical" evidence="7">
    <location>
        <begin position="235"/>
        <end position="261"/>
    </location>
</feature>
<feature type="transmembrane region" description="Helical" evidence="7">
    <location>
        <begin position="281"/>
        <end position="307"/>
    </location>
</feature>
<organism evidence="9 10">
    <name type="scientific">Candidatus Raskinella chloraquaticus</name>
    <dbReference type="NCBI Taxonomy" id="1951219"/>
    <lineage>
        <taxon>Bacteria</taxon>
        <taxon>Pseudomonadati</taxon>
        <taxon>Pseudomonadota</taxon>
        <taxon>Alphaproteobacteria</taxon>
        <taxon>Hyphomicrobiales</taxon>
        <taxon>Phreatobacteraceae</taxon>
        <taxon>Candidatus Raskinella</taxon>
    </lineage>
</organism>
<evidence type="ECO:0000259" key="8">
    <source>
        <dbReference type="PROSITE" id="PS50928"/>
    </source>
</evidence>
<evidence type="ECO:0000256" key="2">
    <source>
        <dbReference type="ARBA" id="ARBA00022448"/>
    </source>
</evidence>
<accession>A0A1W9I146</accession>
<keyword evidence="3" id="KW-1003">Cell membrane</keyword>